<accession>A0A4R1AV79</accession>
<evidence type="ECO:0000313" key="1">
    <source>
        <dbReference type="EMBL" id="TCJ01671.1"/>
    </source>
</evidence>
<comment type="caution">
    <text evidence="1">The sequence shown here is derived from an EMBL/GenBank/DDBJ whole genome shotgun (WGS) entry which is preliminary data.</text>
</comment>
<dbReference type="Proteomes" id="UP000293846">
    <property type="component" value="Unassembled WGS sequence"/>
</dbReference>
<gene>
    <name evidence="1" type="ORF">E0Y62_23030</name>
</gene>
<dbReference type="RefSeq" id="WP_131238416.1">
    <property type="nucleotide sequence ID" value="NZ_SJTH01000054.1"/>
</dbReference>
<dbReference type="Pfam" id="PF10924">
    <property type="entry name" value="DUF2711"/>
    <property type="match status" value="1"/>
</dbReference>
<dbReference type="AlphaFoldDB" id="A0A4R1AV79"/>
<protein>
    <submittedName>
        <fullName evidence="1">DUF2711 family protein</fullName>
    </submittedName>
</protein>
<sequence>MKQIMIGKRVFSNPQRFAVCAPDGLPIKEYYKEVFEEIFVFYHPFIKPESIDYELFKPDTYPNRNEIRENCVVVTWKQFLTLSGIESFRKLDVGLRTNINGLREEYQDENIARMIQMPPNRLVSPITLYTVRQEINNLCENSLFKT</sequence>
<dbReference type="InterPro" id="IPR024250">
    <property type="entry name" value="DUF2711"/>
</dbReference>
<keyword evidence="2" id="KW-1185">Reference proteome</keyword>
<organism evidence="1 2">
    <name type="scientific">Cytobacillus praedii</name>
    <dbReference type="NCBI Taxonomy" id="1742358"/>
    <lineage>
        <taxon>Bacteria</taxon>
        <taxon>Bacillati</taxon>
        <taxon>Bacillota</taxon>
        <taxon>Bacilli</taxon>
        <taxon>Bacillales</taxon>
        <taxon>Bacillaceae</taxon>
        <taxon>Cytobacillus</taxon>
    </lineage>
</organism>
<proteinExistence type="predicted"/>
<dbReference type="EMBL" id="SJTH01000054">
    <property type="protein sequence ID" value="TCJ01671.1"/>
    <property type="molecule type" value="Genomic_DNA"/>
</dbReference>
<reference evidence="1 2" key="1">
    <citation type="submission" date="2019-03" db="EMBL/GenBank/DDBJ databases">
        <authorList>
            <person name="Jensen L."/>
            <person name="Storgaard J."/>
            <person name="Sulaj E."/>
            <person name="Schramm A."/>
            <person name="Marshall I.P.G."/>
        </authorList>
    </citation>
    <scope>NUCLEOTIDE SEQUENCE [LARGE SCALE GENOMIC DNA]</scope>
    <source>
        <strain evidence="1 2">2017H2G3</strain>
    </source>
</reference>
<dbReference type="OrthoDB" id="9151069at2"/>
<dbReference type="STRING" id="1742358.GCA_001439605_00254"/>
<name>A0A4R1AV79_9BACI</name>
<evidence type="ECO:0000313" key="2">
    <source>
        <dbReference type="Proteomes" id="UP000293846"/>
    </source>
</evidence>